<dbReference type="HOGENOM" id="CLU_009697_0_0_1"/>
<dbReference type="GeneID" id="7839658"/>
<feature type="transmembrane region" description="Helical" evidence="1">
    <location>
        <begin position="24"/>
        <end position="46"/>
    </location>
</feature>
<reference evidence="3" key="1">
    <citation type="journal article" date="2006" name="PLoS Biol.">
        <title>Macronuclear genome sequence of the ciliate Tetrahymena thermophila, a model eukaryote.</title>
        <authorList>
            <person name="Eisen J.A."/>
            <person name="Coyne R.S."/>
            <person name="Wu M."/>
            <person name="Wu D."/>
            <person name="Thiagarajan M."/>
            <person name="Wortman J.R."/>
            <person name="Badger J.H."/>
            <person name="Ren Q."/>
            <person name="Amedeo P."/>
            <person name="Jones K.M."/>
            <person name="Tallon L.J."/>
            <person name="Delcher A.L."/>
            <person name="Salzberg S.L."/>
            <person name="Silva J.C."/>
            <person name="Haas B.J."/>
            <person name="Majoros W.H."/>
            <person name="Farzad M."/>
            <person name="Carlton J.M."/>
            <person name="Smith R.K. Jr."/>
            <person name="Garg J."/>
            <person name="Pearlman R.E."/>
            <person name="Karrer K.M."/>
            <person name="Sun L."/>
            <person name="Manning G."/>
            <person name="Elde N.C."/>
            <person name="Turkewitz A.P."/>
            <person name="Asai D.J."/>
            <person name="Wilkes D.E."/>
            <person name="Wang Y."/>
            <person name="Cai H."/>
            <person name="Collins K."/>
            <person name="Stewart B.A."/>
            <person name="Lee S.R."/>
            <person name="Wilamowska K."/>
            <person name="Weinberg Z."/>
            <person name="Ruzzo W.L."/>
            <person name="Wloga D."/>
            <person name="Gaertig J."/>
            <person name="Frankel J."/>
            <person name="Tsao C.-C."/>
            <person name="Gorovsky M.A."/>
            <person name="Keeling P.J."/>
            <person name="Waller R.F."/>
            <person name="Patron N.J."/>
            <person name="Cherry J.M."/>
            <person name="Stover N.A."/>
            <person name="Krieger C.J."/>
            <person name="del Toro C."/>
            <person name="Ryder H.F."/>
            <person name="Williamson S.C."/>
            <person name="Barbeau R.A."/>
            <person name="Hamilton E.P."/>
            <person name="Orias E."/>
        </authorList>
    </citation>
    <scope>NUCLEOTIDE SEQUENCE [LARGE SCALE GENOMIC DNA]</scope>
    <source>
        <strain evidence="3">SB210</strain>
    </source>
</reference>
<organism evidence="2 3">
    <name type="scientific">Tetrahymena thermophila (strain SB210)</name>
    <dbReference type="NCBI Taxonomy" id="312017"/>
    <lineage>
        <taxon>Eukaryota</taxon>
        <taxon>Sar</taxon>
        <taxon>Alveolata</taxon>
        <taxon>Ciliophora</taxon>
        <taxon>Intramacronucleata</taxon>
        <taxon>Oligohymenophorea</taxon>
        <taxon>Hymenostomatida</taxon>
        <taxon>Tetrahymenina</taxon>
        <taxon>Tetrahymenidae</taxon>
        <taxon>Tetrahymena</taxon>
    </lineage>
</organism>
<keyword evidence="1" id="KW-1133">Transmembrane helix</keyword>
<keyword evidence="3" id="KW-1185">Reference proteome</keyword>
<keyword evidence="1 2" id="KW-0812">Transmembrane</keyword>
<dbReference type="EMBL" id="GG662244">
    <property type="protein sequence ID" value="EAS07240.1"/>
    <property type="molecule type" value="Genomic_DNA"/>
</dbReference>
<dbReference type="PANTHER" id="PTHR31398:SF0">
    <property type="entry name" value="MEIOTIC NUCLEAR DIVISION PROTEIN 1 HOMOLOG"/>
    <property type="match status" value="1"/>
</dbReference>
<evidence type="ECO:0000256" key="1">
    <source>
        <dbReference type="SAM" id="Phobius"/>
    </source>
</evidence>
<keyword evidence="1" id="KW-0472">Membrane</keyword>
<evidence type="ECO:0000313" key="2">
    <source>
        <dbReference type="EMBL" id="EAS07240.1"/>
    </source>
</evidence>
<dbReference type="KEGG" id="tet:TTHERM_01001330"/>
<feature type="transmembrane region" description="Helical" evidence="1">
    <location>
        <begin position="304"/>
        <end position="327"/>
    </location>
</feature>
<sequence>MFSFLDLFGIPVQMMLSKNQKHKTAFGSLVTIIIVSIVCIYSFYILDQCFQYSNPNIVSQDYLVQQPDEVVFDQKKYTLAMGIQDQNLAHFLDESIYYLEVQLLETTKTYNETTNLYDQKTVAESIKMERCTLDHFQVNQTVDYFKQLKFSNIYCFPLNFKMNLAGQFGAMQYKRLYIQVKSCEINCQNQTVIQQKLSDVAFQLYYVNYIISPNDLNNPFKPIGQNTFWQSGYSLFKNINVYFRKNTIRTDYGLISQEFQDDYRMIYSNDRETLIKKTDNKLYEIYIGLEKNKQSEYIRTYLKLFSAISQIGGIYNIFFLLGALICFPIQKISLYYKLIKSLYDFKKNREEIRFQFLSDQDSISGDNQSLNQKLIYPTFQNIQSFNLEKKIIENDYAILNSFKASSNKKQKINIPYVSKNKIKHKIQLENSEVTIQQPHSCLINALNIEGFQEKNCNLRQKQYQQQQKFIKENQQNINYSSSIKYQLERIFAFLFQSSPNISFSIFKMVKSQIQRKINLENPYSKMINLSIESLKEQLDLSSILKKIQDIEKLKYLLLNQNQIKLFDSISKQTLYLSDFNNKNNESDQKNNNDKRIIGCESLSQQEQNQFHQQFFSQDKPKDEKQIGKEAKEAFKQIYQNGQPISIVDKKLLQLLTFGKINYDKEGDINQSNKNTYNTHQTFLFDPQVIDTNLEIQRQNISLNNEGKFSQIMFLK</sequence>
<evidence type="ECO:0000313" key="3">
    <source>
        <dbReference type="Proteomes" id="UP000009168"/>
    </source>
</evidence>
<dbReference type="GO" id="GO:0007131">
    <property type="term" value="P:reciprocal meiotic recombination"/>
    <property type="evidence" value="ECO:0007669"/>
    <property type="project" value="TreeGrafter"/>
</dbReference>
<dbReference type="RefSeq" id="XP_001027482.1">
    <property type="nucleotide sequence ID" value="XM_001027482.1"/>
</dbReference>
<accession>Q24HJ1</accession>
<dbReference type="PANTHER" id="PTHR31398">
    <property type="entry name" value="MEIOTIC NUCLEAR DIVISION PROTEIN 1 HOMOLOG"/>
    <property type="match status" value="1"/>
</dbReference>
<dbReference type="OMA" id="SIKMERC"/>
<proteinExistence type="predicted"/>
<dbReference type="GO" id="GO:0005634">
    <property type="term" value="C:nucleus"/>
    <property type="evidence" value="ECO:0007669"/>
    <property type="project" value="TreeGrafter"/>
</dbReference>
<dbReference type="AlphaFoldDB" id="Q24HJ1"/>
<protein>
    <submittedName>
        <fullName evidence="2">Transmembrane protein, putative</fullName>
    </submittedName>
</protein>
<dbReference type="OrthoDB" id="288694at2759"/>
<gene>
    <name evidence="2" type="ORF">TTHERM_01001330</name>
</gene>
<dbReference type="InParanoid" id="Q24HJ1"/>
<dbReference type="Proteomes" id="UP000009168">
    <property type="component" value="Unassembled WGS sequence"/>
</dbReference>
<name>Q24HJ1_TETTS</name>